<keyword evidence="3" id="KW-1185">Reference proteome</keyword>
<reference evidence="2" key="2">
    <citation type="journal article" date="2019" name="Genome Biol. Evol.">
        <title>Day and night: Metabolic profiles and evolutionary relationships of six axenic non-marine cyanobacteria.</title>
        <authorList>
            <person name="Will S.E."/>
            <person name="Henke P."/>
            <person name="Boedeker C."/>
            <person name="Huang S."/>
            <person name="Brinkmann H."/>
            <person name="Rohde M."/>
            <person name="Jarek M."/>
            <person name="Friedl T."/>
            <person name="Seufert S."/>
            <person name="Schumacher M."/>
            <person name="Overmann J."/>
            <person name="Neumann-Schaal M."/>
            <person name="Petersen J."/>
        </authorList>
    </citation>
    <scope>NUCLEOTIDE SEQUENCE [LARGE SCALE GENOMIC DNA]</scope>
    <source>
        <strain evidence="2">PCC 7102</strain>
    </source>
</reference>
<protein>
    <submittedName>
        <fullName evidence="2">Diacylglycerol kinase</fullName>
    </submittedName>
</protein>
<accession>A0A3S1C8Y6</accession>
<keyword evidence="2" id="KW-0418">Kinase</keyword>
<dbReference type="PANTHER" id="PTHR38011">
    <property type="entry name" value="DIHYDROFOLATE REDUCTASE FAMILY PROTEIN (AFU_ORTHOLOGUE AFUA_8G06820)"/>
    <property type="match status" value="1"/>
</dbReference>
<evidence type="ECO:0000313" key="2">
    <source>
        <dbReference type="EMBL" id="RUS97402.1"/>
    </source>
</evidence>
<dbReference type="Pfam" id="PF01872">
    <property type="entry name" value="RibD_C"/>
    <property type="match status" value="1"/>
</dbReference>
<dbReference type="SUPFAM" id="SSF53597">
    <property type="entry name" value="Dihydrofolate reductase-like"/>
    <property type="match status" value="1"/>
</dbReference>
<evidence type="ECO:0000313" key="3">
    <source>
        <dbReference type="Proteomes" id="UP000271624"/>
    </source>
</evidence>
<dbReference type="AlphaFoldDB" id="A0A3S1C8Y6"/>
<name>A0A3S1C8Y6_9CYAN</name>
<dbReference type="EMBL" id="RSCL01000033">
    <property type="protein sequence ID" value="RUS97402.1"/>
    <property type="molecule type" value="Genomic_DNA"/>
</dbReference>
<proteinExistence type="predicted"/>
<dbReference type="Gene3D" id="3.40.430.10">
    <property type="entry name" value="Dihydrofolate Reductase, subunit A"/>
    <property type="match status" value="1"/>
</dbReference>
<sequence length="182" mass="20290">MRKLIYHVATTLDNYISHDDGSVDGFLAKGEHADDYLESLKAYDTVLMGKATYEFGYQYGVQPGQPSPVYSHMKHYIFSKTLRFGAEAHERVVIIDSNEVEFVKELKKAPGTNIYLCGGGTFAGFLFDNELIDELIIKLNPIIFGGGIRLFGKSTKGVDLSLVDSKAYNSGVLLLNYKLNYI</sequence>
<feature type="domain" description="Bacterial bifunctional deaminase-reductase C-terminal" evidence="1">
    <location>
        <begin position="2"/>
        <end position="174"/>
    </location>
</feature>
<dbReference type="OrthoDB" id="195113at2"/>
<dbReference type="Proteomes" id="UP000271624">
    <property type="component" value="Unassembled WGS sequence"/>
</dbReference>
<dbReference type="GO" id="GO:0009231">
    <property type="term" value="P:riboflavin biosynthetic process"/>
    <property type="evidence" value="ECO:0007669"/>
    <property type="project" value="InterPro"/>
</dbReference>
<reference evidence="2" key="1">
    <citation type="submission" date="2018-12" db="EMBL/GenBank/DDBJ databases">
        <authorList>
            <person name="Will S."/>
            <person name="Neumann-Schaal M."/>
            <person name="Henke P."/>
        </authorList>
    </citation>
    <scope>NUCLEOTIDE SEQUENCE</scope>
    <source>
        <strain evidence="2">PCC 7102</strain>
    </source>
</reference>
<evidence type="ECO:0000259" key="1">
    <source>
        <dbReference type="Pfam" id="PF01872"/>
    </source>
</evidence>
<organism evidence="2 3">
    <name type="scientific">Dulcicalothrix desertica PCC 7102</name>
    <dbReference type="NCBI Taxonomy" id="232991"/>
    <lineage>
        <taxon>Bacteria</taxon>
        <taxon>Bacillati</taxon>
        <taxon>Cyanobacteriota</taxon>
        <taxon>Cyanophyceae</taxon>
        <taxon>Nostocales</taxon>
        <taxon>Calotrichaceae</taxon>
        <taxon>Dulcicalothrix</taxon>
    </lineage>
</organism>
<dbReference type="GO" id="GO:0016301">
    <property type="term" value="F:kinase activity"/>
    <property type="evidence" value="ECO:0007669"/>
    <property type="project" value="UniProtKB-KW"/>
</dbReference>
<dbReference type="PANTHER" id="PTHR38011:SF11">
    <property type="entry name" value="2,5-DIAMINO-6-RIBOSYLAMINO-4(3H)-PYRIMIDINONE 5'-PHOSPHATE REDUCTASE"/>
    <property type="match status" value="1"/>
</dbReference>
<comment type="caution">
    <text evidence="2">The sequence shown here is derived from an EMBL/GenBank/DDBJ whole genome shotgun (WGS) entry which is preliminary data.</text>
</comment>
<dbReference type="GO" id="GO:0008703">
    <property type="term" value="F:5-amino-6-(5-phosphoribosylamino)uracil reductase activity"/>
    <property type="evidence" value="ECO:0007669"/>
    <property type="project" value="InterPro"/>
</dbReference>
<keyword evidence="2" id="KW-0808">Transferase</keyword>
<dbReference type="RefSeq" id="WP_127086520.1">
    <property type="nucleotide sequence ID" value="NZ_RSCL01000033.1"/>
</dbReference>
<dbReference type="InterPro" id="IPR024072">
    <property type="entry name" value="DHFR-like_dom_sf"/>
</dbReference>
<dbReference type="InterPro" id="IPR050765">
    <property type="entry name" value="Riboflavin_Biosynth_HTPR"/>
</dbReference>
<dbReference type="InterPro" id="IPR002734">
    <property type="entry name" value="RibDG_C"/>
</dbReference>
<gene>
    <name evidence="2" type="ORF">DSM106972_085050</name>
</gene>